<gene>
    <name evidence="1" type="ORF">COK99_01185</name>
</gene>
<name>A0A9X7BT34_BACTU</name>
<dbReference type="AlphaFoldDB" id="A0A9X7BT34"/>
<sequence>MLIGPSLTLEQLEEKMQDKLYDIKMNRNKKVKELETLHAELNDISKTVYDDASDSRIANPKYVKLFEEFSEKQKELSEMDETQTYIESKLQELEDIEERSKGKGNINKSENKITLTLNDCLKLGIELEGSVIK</sequence>
<dbReference type="EMBL" id="NVDU01000003">
    <property type="protein sequence ID" value="PFV35662.1"/>
    <property type="molecule type" value="Genomic_DNA"/>
</dbReference>
<organism evidence="1 2">
    <name type="scientific">Bacillus thuringiensis</name>
    <dbReference type="NCBI Taxonomy" id="1428"/>
    <lineage>
        <taxon>Bacteria</taxon>
        <taxon>Bacillati</taxon>
        <taxon>Bacillota</taxon>
        <taxon>Bacilli</taxon>
        <taxon>Bacillales</taxon>
        <taxon>Bacillaceae</taxon>
        <taxon>Bacillus</taxon>
        <taxon>Bacillus cereus group</taxon>
    </lineage>
</organism>
<reference evidence="1 2" key="1">
    <citation type="submission" date="2017-09" db="EMBL/GenBank/DDBJ databases">
        <title>Large-scale bioinformatics analysis of Bacillus genomes uncovers conserved roles of natural products in bacterial physiology.</title>
        <authorList>
            <consortium name="Agbiome Team Llc"/>
            <person name="Bleich R.M."/>
            <person name="Grubbs K.J."/>
            <person name="Santa Maria K.C."/>
            <person name="Allen S.E."/>
            <person name="Farag S."/>
            <person name="Shank E.A."/>
            <person name="Bowers A."/>
        </authorList>
    </citation>
    <scope>NUCLEOTIDE SEQUENCE [LARGE SCALE GENOMIC DNA]</scope>
    <source>
        <strain evidence="1 2">AFS060060</strain>
    </source>
</reference>
<dbReference type="RefSeq" id="WP_098685541.1">
    <property type="nucleotide sequence ID" value="NZ_NVDU01000003.1"/>
</dbReference>
<comment type="caution">
    <text evidence="1">The sequence shown here is derived from an EMBL/GenBank/DDBJ whole genome shotgun (WGS) entry which is preliminary data.</text>
</comment>
<evidence type="ECO:0000313" key="1">
    <source>
        <dbReference type="EMBL" id="PFV35662.1"/>
    </source>
</evidence>
<evidence type="ECO:0000313" key="2">
    <source>
        <dbReference type="Proteomes" id="UP000223366"/>
    </source>
</evidence>
<accession>A0A9X7BT34</accession>
<dbReference type="Proteomes" id="UP000223366">
    <property type="component" value="Unassembled WGS sequence"/>
</dbReference>
<proteinExistence type="predicted"/>
<protein>
    <submittedName>
        <fullName evidence="1">Uncharacterized protein</fullName>
    </submittedName>
</protein>